<evidence type="ECO:0000256" key="2">
    <source>
        <dbReference type="ARBA" id="ARBA00004529"/>
    </source>
</evidence>
<feature type="region of interest" description="Disordered" evidence="14">
    <location>
        <begin position="253"/>
        <end position="277"/>
    </location>
</feature>
<keyword evidence="8" id="KW-0007">Acetylation</keyword>
<dbReference type="PANTHER" id="PTHR13034:SF2">
    <property type="entry name" value="DYNACTIN SUBUNIT 4"/>
    <property type="match status" value="1"/>
</dbReference>
<comment type="similarity">
    <text evidence="11">Belongs to the dynactin subunit 4 family.</text>
</comment>
<evidence type="ECO:0000256" key="4">
    <source>
        <dbReference type="ARBA" id="ARBA00022490"/>
    </source>
</evidence>
<feature type="compositionally biased region" description="Basic and acidic residues" evidence="14">
    <location>
        <begin position="180"/>
        <end position="193"/>
    </location>
</feature>
<evidence type="ECO:0000256" key="7">
    <source>
        <dbReference type="ARBA" id="ARBA00022843"/>
    </source>
</evidence>
<dbReference type="PANTHER" id="PTHR13034">
    <property type="entry name" value="DYNACTIN P62 SUBUNIT"/>
    <property type="match status" value="1"/>
</dbReference>
<evidence type="ECO:0000256" key="6">
    <source>
        <dbReference type="ARBA" id="ARBA00022553"/>
    </source>
</evidence>
<name>A0AA39L9H4_SARSR</name>
<keyword evidence="9" id="KW-0175">Coiled coil</keyword>
<evidence type="ECO:0000256" key="13">
    <source>
        <dbReference type="ARBA" id="ARBA00093507"/>
    </source>
</evidence>
<evidence type="ECO:0000313" key="16">
    <source>
        <dbReference type="Proteomes" id="UP001175261"/>
    </source>
</evidence>
<dbReference type="GO" id="GO:0005869">
    <property type="term" value="C:dynactin complex"/>
    <property type="evidence" value="ECO:0007669"/>
    <property type="project" value="InterPro"/>
</dbReference>
<accession>A0AA39L9H4</accession>
<evidence type="ECO:0000256" key="3">
    <source>
        <dbReference type="ARBA" id="ARBA00004657"/>
    </source>
</evidence>
<dbReference type="Proteomes" id="UP001175261">
    <property type="component" value="Unassembled WGS sequence"/>
</dbReference>
<dbReference type="Pfam" id="PF05502">
    <property type="entry name" value="Dynactin_p62"/>
    <property type="match status" value="1"/>
</dbReference>
<sequence>MALPLPYSYIQCPCSEQLETDREEDPQDEDVVEDAERTFDPRAPRSNYSLFPLEHLMYCEDCQQIRCPRCVSEEIVTFYCPACLMEVPSSTQRSEGNRCTRSCYQCPNCVAPLQVSALQTNPEAGLLSAESNPAATQGPYALICTYCNWTSSEVGIEFDRPSGIHSQLAKLQNGGRPKLTAKDVKDRRNKNPDEPMLPDEQMDAEMQFAHLRDFYQSQLGDPKSPMGGMSLGDSMGFSSPAALSRIMSLYTGRGHQGDRTQHGPPDSMRESRNTEEGLKLTQLDESSSLKKLMVADWESTLNKEQRSLQLEQVRFQEDMRPIPSLLRTKRSKRCPVCRHIITKPENKVTSTRFKIRLVAKSYIPTISIRPLHPTAAPIPVTSRPMLPEEELLRPLKTYQYVVTFKNPLFEKVKVTLAAPNKTPGRFSSTVTVLCPQFEIDANIDMWDDALREDAADNKKKGDESNGQAAAGKVWERGRNWVSIIVEVVPPSLRTEHLGLTAGPDSVVDKSPLKDGEDVVEIPMFVRLEWEADAQHEVGSAPGKDKDAREKRELAYWCVLGVGRVSRE</sequence>
<evidence type="ECO:0000256" key="11">
    <source>
        <dbReference type="ARBA" id="ARBA00034776"/>
    </source>
</evidence>
<keyword evidence="16" id="KW-1185">Reference proteome</keyword>
<evidence type="ECO:0000256" key="14">
    <source>
        <dbReference type="SAM" id="MobiDB-lite"/>
    </source>
</evidence>
<feature type="region of interest" description="Disordered" evidence="14">
    <location>
        <begin position="172"/>
        <end position="198"/>
    </location>
</feature>
<evidence type="ECO:0000256" key="12">
    <source>
        <dbReference type="ARBA" id="ARBA00034864"/>
    </source>
</evidence>
<reference evidence="15" key="1">
    <citation type="submission" date="2022-10" db="EMBL/GenBank/DDBJ databases">
        <title>Determination and structural analysis of whole genome sequence of Sarocladium strictum F4-1.</title>
        <authorList>
            <person name="Hu L."/>
            <person name="Jiang Y."/>
        </authorList>
    </citation>
    <scope>NUCLEOTIDE SEQUENCE</scope>
    <source>
        <strain evidence="15">F4-1</strain>
    </source>
</reference>
<keyword evidence="6" id="KW-0597">Phosphoprotein</keyword>
<comment type="caution">
    <text evidence="15">The sequence shown here is derived from an EMBL/GenBank/DDBJ whole genome shotgun (WGS) entry which is preliminary data.</text>
</comment>
<comment type="subunit">
    <text evidence="13">Subunit of dynactin, a multiprotein complex part of a tripartite complex with dynein and a adapter, such as BICDL1, BICD2 or HOOK3. The dynactin complex is built around ACTR1A/ACTB filament and consists of an actin-related filament composed of a shoulder domain, a pointed end and a barbed end. Its length is defined by its flexible shoulder domain. The soulder is composed of 2 DCTN1 subunits, 4 DCTN2 and 2 DCTN3. The 4 DCNT2 (via N-terminus) bind the ACTR1A filament and act as molecular rulers to determine the length. The pointed end is important for binding dynein-dynactin cargo adapters. Consists of 4 subunits: ACTR10, DCNT4, DCTN5 and DCTN6. The barbed end is composed of a CAPZA1:CAPZB heterodimers, which binds ACTR1A/ACTB filament and dynactin and stabilizes dynactin. Interacts with ATP7B, but not ATP7A, in a copper-dependent manner. Interacts with ANK2; this interaction is required for localization at costameres. Interacts with N4BP2L1.</text>
</comment>
<keyword evidence="10" id="KW-0206">Cytoskeleton</keyword>
<comment type="subcellular location">
    <subcellularLocation>
        <location evidence="1">Cytoplasm</location>
        <location evidence="1">Cytoskeleton</location>
        <location evidence="1">Microtubule organizing center</location>
        <location evidence="1">Centrosome</location>
    </subcellularLocation>
    <subcellularLocation>
        <location evidence="2">Cytoplasm</location>
        <location evidence="2">Cytoskeleton</location>
        <location evidence="2">Stress fiber</location>
    </subcellularLocation>
    <subcellularLocation>
        <location evidence="3">Cytoplasm</location>
        <location evidence="3">Myofibril</location>
    </subcellularLocation>
</comment>
<evidence type="ECO:0000256" key="9">
    <source>
        <dbReference type="ARBA" id="ARBA00023054"/>
    </source>
</evidence>
<proteinExistence type="inferred from homology"/>
<evidence type="ECO:0000256" key="10">
    <source>
        <dbReference type="ARBA" id="ARBA00023212"/>
    </source>
</evidence>
<dbReference type="EMBL" id="JAPDFR010000002">
    <property type="protein sequence ID" value="KAK0389042.1"/>
    <property type="molecule type" value="Genomic_DNA"/>
</dbReference>
<organism evidence="15 16">
    <name type="scientific">Sarocladium strictum</name>
    <name type="common">Black bundle disease fungus</name>
    <name type="synonym">Acremonium strictum</name>
    <dbReference type="NCBI Taxonomy" id="5046"/>
    <lineage>
        <taxon>Eukaryota</taxon>
        <taxon>Fungi</taxon>
        <taxon>Dikarya</taxon>
        <taxon>Ascomycota</taxon>
        <taxon>Pezizomycotina</taxon>
        <taxon>Sordariomycetes</taxon>
        <taxon>Hypocreomycetidae</taxon>
        <taxon>Hypocreales</taxon>
        <taxon>Sarocladiaceae</taxon>
        <taxon>Sarocladium</taxon>
    </lineage>
</organism>
<evidence type="ECO:0000256" key="8">
    <source>
        <dbReference type="ARBA" id="ARBA00022990"/>
    </source>
</evidence>
<keyword evidence="5" id="KW-1017">Isopeptide bond</keyword>
<dbReference type="InterPro" id="IPR008603">
    <property type="entry name" value="DCTN4"/>
</dbReference>
<dbReference type="AlphaFoldDB" id="A0AA39L9H4"/>
<evidence type="ECO:0000256" key="5">
    <source>
        <dbReference type="ARBA" id="ARBA00022499"/>
    </source>
</evidence>
<keyword evidence="7" id="KW-0832">Ubl conjugation</keyword>
<feature type="compositionally biased region" description="Basic and acidic residues" evidence="14">
    <location>
        <begin position="255"/>
        <end position="277"/>
    </location>
</feature>
<evidence type="ECO:0000313" key="15">
    <source>
        <dbReference type="EMBL" id="KAK0389042.1"/>
    </source>
</evidence>
<protein>
    <recommendedName>
        <fullName evidence="12">Dynactin subunit 4</fullName>
    </recommendedName>
</protein>
<dbReference type="GO" id="GO:0001725">
    <property type="term" value="C:stress fiber"/>
    <property type="evidence" value="ECO:0007669"/>
    <property type="project" value="UniProtKB-SubCell"/>
</dbReference>
<gene>
    <name evidence="15" type="ORF">NLU13_2618</name>
</gene>
<evidence type="ECO:0000256" key="1">
    <source>
        <dbReference type="ARBA" id="ARBA00004300"/>
    </source>
</evidence>
<keyword evidence="4" id="KW-0963">Cytoplasm</keyword>